<comment type="caution">
    <text evidence="2">The sequence shown here is derived from an EMBL/GenBank/DDBJ whole genome shotgun (WGS) entry which is preliminary data.</text>
</comment>
<evidence type="ECO:0000313" key="3">
    <source>
        <dbReference type="Proteomes" id="UP001476798"/>
    </source>
</evidence>
<feature type="domain" description="Neurotransmitter-gated ion-channel ligand-binding" evidence="1">
    <location>
        <begin position="59"/>
        <end position="100"/>
    </location>
</feature>
<dbReference type="InterPro" id="IPR036734">
    <property type="entry name" value="Neur_chan_lig-bd_sf"/>
</dbReference>
<dbReference type="SUPFAM" id="SSF63712">
    <property type="entry name" value="Nicotinic receptor ligand binding domain-like"/>
    <property type="match status" value="1"/>
</dbReference>
<dbReference type="Proteomes" id="UP001476798">
    <property type="component" value="Unassembled WGS sequence"/>
</dbReference>
<evidence type="ECO:0000313" key="2">
    <source>
        <dbReference type="EMBL" id="MEQ2184620.1"/>
    </source>
</evidence>
<protein>
    <recommendedName>
        <fullName evidence="1">Neurotransmitter-gated ion-channel ligand-binding domain-containing protein</fullName>
    </recommendedName>
</protein>
<dbReference type="Gene3D" id="2.70.170.10">
    <property type="entry name" value="Neurotransmitter-gated ion-channel ligand-binding domain"/>
    <property type="match status" value="1"/>
</dbReference>
<proteinExistence type="predicted"/>
<keyword evidence="3" id="KW-1185">Reference proteome</keyword>
<dbReference type="EMBL" id="JAHRIO010080530">
    <property type="protein sequence ID" value="MEQ2184620.1"/>
    <property type="molecule type" value="Genomic_DNA"/>
</dbReference>
<organism evidence="2 3">
    <name type="scientific">Goodea atripinnis</name>
    <dbReference type="NCBI Taxonomy" id="208336"/>
    <lineage>
        <taxon>Eukaryota</taxon>
        <taxon>Metazoa</taxon>
        <taxon>Chordata</taxon>
        <taxon>Craniata</taxon>
        <taxon>Vertebrata</taxon>
        <taxon>Euteleostomi</taxon>
        <taxon>Actinopterygii</taxon>
        <taxon>Neopterygii</taxon>
        <taxon>Teleostei</taxon>
        <taxon>Neoteleostei</taxon>
        <taxon>Acanthomorphata</taxon>
        <taxon>Ovalentaria</taxon>
        <taxon>Atherinomorphae</taxon>
        <taxon>Cyprinodontiformes</taxon>
        <taxon>Goodeidae</taxon>
        <taxon>Goodea</taxon>
    </lineage>
</organism>
<sequence length="103" mass="11724">ASDRMLGFRSILWSRLALPQWGRMEIRTENEKASLMSFFCVLPLLVPSVSHGAQGHYARKLLNDLMEDYSNALRPVEDTDKALNVSLQITLSQIKDMVSREDT</sequence>
<reference evidence="2 3" key="1">
    <citation type="submission" date="2021-06" db="EMBL/GenBank/DDBJ databases">
        <authorList>
            <person name="Palmer J.M."/>
        </authorList>
    </citation>
    <scope>NUCLEOTIDE SEQUENCE [LARGE SCALE GENOMIC DNA]</scope>
    <source>
        <strain evidence="2 3">GA_2019</strain>
        <tissue evidence="2">Muscle</tissue>
    </source>
</reference>
<dbReference type="Pfam" id="PF02931">
    <property type="entry name" value="Neur_chan_LBD"/>
    <property type="match status" value="1"/>
</dbReference>
<gene>
    <name evidence="2" type="ORF">GOODEAATRI_009886</name>
</gene>
<name>A0ABV0PM94_9TELE</name>
<feature type="non-terminal residue" evidence="2">
    <location>
        <position position="1"/>
    </location>
</feature>
<dbReference type="InterPro" id="IPR006202">
    <property type="entry name" value="Neur_chan_lig-bd"/>
</dbReference>
<accession>A0ABV0PM94</accession>
<evidence type="ECO:0000259" key="1">
    <source>
        <dbReference type="Pfam" id="PF02931"/>
    </source>
</evidence>